<evidence type="ECO:0000256" key="8">
    <source>
        <dbReference type="ARBA" id="ARBA00023242"/>
    </source>
</evidence>
<keyword evidence="14" id="KW-1185">Reference proteome</keyword>
<dbReference type="CDD" id="cd12235">
    <property type="entry name" value="RRM_PPIL4"/>
    <property type="match status" value="1"/>
</dbReference>
<dbReference type="InterPro" id="IPR035979">
    <property type="entry name" value="RBD_domain_sf"/>
</dbReference>
<dbReference type="PROSITE" id="PS50102">
    <property type="entry name" value="RRM"/>
    <property type="match status" value="1"/>
</dbReference>
<comment type="similarity">
    <text evidence="4 10">Belongs to the cyclophilin-type PPIase family. PPIL4 subfamily.</text>
</comment>
<protein>
    <recommendedName>
        <fullName evidence="10">Peptidyl-prolyl cis-trans isomerase</fullName>
        <shortName evidence="10">PPIase</shortName>
        <ecNumber evidence="10">5.2.1.8</ecNumber>
    </recommendedName>
</protein>
<dbReference type="EC" id="5.2.1.8" evidence="10"/>
<dbReference type="Gene3D" id="3.30.70.330">
    <property type="match status" value="1"/>
</dbReference>
<evidence type="ECO:0000256" key="5">
    <source>
        <dbReference type="ARBA" id="ARBA00022884"/>
    </source>
</evidence>
<evidence type="ECO:0000256" key="2">
    <source>
        <dbReference type="ARBA" id="ARBA00002388"/>
    </source>
</evidence>
<evidence type="ECO:0000313" key="14">
    <source>
        <dbReference type="Proteomes" id="UP000290900"/>
    </source>
</evidence>
<keyword evidence="5 9" id="KW-0694">RNA-binding</keyword>
<evidence type="ECO:0000256" key="4">
    <source>
        <dbReference type="ARBA" id="ARBA00010739"/>
    </source>
</evidence>
<dbReference type="Pfam" id="PF00076">
    <property type="entry name" value="RRM_1"/>
    <property type="match status" value="1"/>
</dbReference>
<dbReference type="InterPro" id="IPR002130">
    <property type="entry name" value="Cyclophilin-type_PPIase_dom"/>
</dbReference>
<dbReference type="PANTHER" id="PTHR45843">
    <property type="entry name" value="PEPTIDYL-PROLYL CIS-TRANS ISOMERASE-LIKE 4"/>
    <property type="match status" value="1"/>
</dbReference>
<gene>
    <name evidence="13" type="ORF">BRENAR_LOCUS20</name>
</gene>
<dbReference type="InterPro" id="IPR035542">
    <property type="entry name" value="CRIP"/>
</dbReference>
<dbReference type="OrthoDB" id="2083at2759"/>
<feature type="domain" description="RRM" evidence="12">
    <location>
        <begin position="237"/>
        <end position="315"/>
    </location>
</feature>
<dbReference type="GO" id="GO:0003723">
    <property type="term" value="F:RNA binding"/>
    <property type="evidence" value="ECO:0007669"/>
    <property type="project" value="UniProtKB-UniRule"/>
</dbReference>
<dbReference type="EMBL" id="CAACVR010000001">
    <property type="protein sequence ID" value="VEU19281.1"/>
    <property type="molecule type" value="Genomic_DNA"/>
</dbReference>
<dbReference type="GO" id="GO:0005634">
    <property type="term" value="C:nucleus"/>
    <property type="evidence" value="ECO:0007669"/>
    <property type="project" value="UniProtKB-SubCell"/>
</dbReference>
<comment type="function">
    <text evidence="2 10">PPIases accelerate the folding of proteins. It catalyzes the cis-trans isomerization of proline imidic peptide bonds in oligopeptides.</text>
</comment>
<evidence type="ECO:0000313" key="13">
    <source>
        <dbReference type="EMBL" id="VEU19281.1"/>
    </source>
</evidence>
<dbReference type="InterPro" id="IPR029000">
    <property type="entry name" value="Cyclophilin-like_dom_sf"/>
</dbReference>
<sequence length="322" mass="36908">MSVLLETNNGNIVIDLFLKESPDECFNFLKLCKLQYYLYSPFFKVQRDFITECGNPGYPNKPEIQNISDIVDRPVHVSGSELKHDHVGLVSFLRNHGSFESRFLITLTDDIEAMKSLDYRASVFGHVTEGFDTLNKINKSLLDDTLRPLKDTRILHIYILEDPYTDPQDPAFAVPTKSPLPSESQIESFRFLLEGTEEGSEDDEDGEKVKELKSSSEALTLELLNDLPSAHIKPSENVLFICKLNPVTKEEDLEILFSRFGRIRSAEVIRDKETGNSLCYGFIEFTDKRSVEKAYLKMDNALIDDRRIHVDFSQSVKRGRRR</sequence>
<dbReference type="SUPFAM" id="SSF50891">
    <property type="entry name" value="Cyclophilin-like"/>
    <property type="match status" value="1"/>
</dbReference>
<organism evidence="13 14">
    <name type="scientific">Brettanomyces naardenensis</name>
    <name type="common">Yeast</name>
    <dbReference type="NCBI Taxonomy" id="13370"/>
    <lineage>
        <taxon>Eukaryota</taxon>
        <taxon>Fungi</taxon>
        <taxon>Dikarya</taxon>
        <taxon>Ascomycota</taxon>
        <taxon>Saccharomycotina</taxon>
        <taxon>Pichiomycetes</taxon>
        <taxon>Pichiales</taxon>
        <taxon>Pichiaceae</taxon>
        <taxon>Brettanomyces</taxon>
    </lineage>
</organism>
<dbReference type="Pfam" id="PF00160">
    <property type="entry name" value="Pro_isomerase"/>
    <property type="match status" value="1"/>
</dbReference>
<dbReference type="SUPFAM" id="SSF54928">
    <property type="entry name" value="RNA-binding domain, RBD"/>
    <property type="match status" value="1"/>
</dbReference>
<evidence type="ECO:0000256" key="7">
    <source>
        <dbReference type="ARBA" id="ARBA00023235"/>
    </source>
</evidence>
<evidence type="ECO:0000256" key="1">
    <source>
        <dbReference type="ARBA" id="ARBA00000971"/>
    </source>
</evidence>
<reference evidence="13 14" key="1">
    <citation type="submission" date="2018-12" db="EMBL/GenBank/DDBJ databases">
        <authorList>
            <person name="Tiukova I."/>
            <person name="Dainat J."/>
        </authorList>
    </citation>
    <scope>NUCLEOTIDE SEQUENCE [LARGE SCALE GENOMIC DNA]</scope>
</reference>
<keyword evidence="8 10" id="KW-0539">Nucleus</keyword>
<comment type="subcellular location">
    <subcellularLocation>
        <location evidence="3 10">Nucleus</location>
    </subcellularLocation>
</comment>
<dbReference type="PROSITE" id="PS50072">
    <property type="entry name" value="CSA_PPIASE_2"/>
    <property type="match status" value="1"/>
</dbReference>
<evidence type="ECO:0000259" key="12">
    <source>
        <dbReference type="PROSITE" id="PS50102"/>
    </source>
</evidence>
<comment type="catalytic activity">
    <reaction evidence="1 10">
        <text>[protein]-peptidylproline (omega=180) = [protein]-peptidylproline (omega=0)</text>
        <dbReference type="Rhea" id="RHEA:16237"/>
        <dbReference type="Rhea" id="RHEA-COMP:10747"/>
        <dbReference type="Rhea" id="RHEA-COMP:10748"/>
        <dbReference type="ChEBI" id="CHEBI:83833"/>
        <dbReference type="ChEBI" id="CHEBI:83834"/>
        <dbReference type="EC" id="5.2.1.8"/>
    </reaction>
</comment>
<feature type="domain" description="PPIase cyclophilin-type" evidence="11">
    <location>
        <begin position="6"/>
        <end position="159"/>
    </location>
</feature>
<evidence type="ECO:0000256" key="10">
    <source>
        <dbReference type="RuleBase" id="RU365081"/>
    </source>
</evidence>
<keyword evidence="6 10" id="KW-0697">Rotamase</keyword>
<keyword evidence="7 10" id="KW-0413">Isomerase</keyword>
<evidence type="ECO:0000256" key="6">
    <source>
        <dbReference type="ARBA" id="ARBA00023110"/>
    </source>
</evidence>
<accession>A0A448YED1</accession>
<evidence type="ECO:0000256" key="3">
    <source>
        <dbReference type="ARBA" id="ARBA00004123"/>
    </source>
</evidence>
<evidence type="ECO:0000259" key="11">
    <source>
        <dbReference type="PROSITE" id="PS50072"/>
    </source>
</evidence>
<dbReference type="GO" id="GO:0003755">
    <property type="term" value="F:peptidyl-prolyl cis-trans isomerase activity"/>
    <property type="evidence" value="ECO:0007669"/>
    <property type="project" value="UniProtKB-UniRule"/>
</dbReference>
<dbReference type="Gene3D" id="2.40.100.10">
    <property type="entry name" value="Cyclophilin-like"/>
    <property type="match status" value="1"/>
</dbReference>
<dbReference type="PANTHER" id="PTHR45843:SF1">
    <property type="entry name" value="PEPTIDYL-PROLYL CIS-TRANS ISOMERASE-LIKE 4"/>
    <property type="match status" value="1"/>
</dbReference>
<dbReference type="SMART" id="SM00360">
    <property type="entry name" value="RRM"/>
    <property type="match status" value="1"/>
</dbReference>
<dbReference type="Proteomes" id="UP000290900">
    <property type="component" value="Unassembled WGS sequence"/>
</dbReference>
<dbReference type="STRING" id="13370.A0A448YED1"/>
<dbReference type="InParanoid" id="A0A448YED1"/>
<dbReference type="InterPro" id="IPR012677">
    <property type="entry name" value="Nucleotide-bd_a/b_plait_sf"/>
</dbReference>
<evidence type="ECO:0000256" key="9">
    <source>
        <dbReference type="PROSITE-ProRule" id="PRU00176"/>
    </source>
</evidence>
<dbReference type="AlphaFoldDB" id="A0A448YED1"/>
<dbReference type="InterPro" id="IPR000504">
    <property type="entry name" value="RRM_dom"/>
</dbReference>
<name>A0A448YED1_BRENA</name>
<proteinExistence type="inferred from homology"/>